<accession>A0A1G8MRH5</accession>
<organism evidence="2 3">
    <name type="scientific">Rhodococcus triatomae</name>
    <dbReference type="NCBI Taxonomy" id="300028"/>
    <lineage>
        <taxon>Bacteria</taxon>
        <taxon>Bacillati</taxon>
        <taxon>Actinomycetota</taxon>
        <taxon>Actinomycetes</taxon>
        <taxon>Mycobacteriales</taxon>
        <taxon>Nocardiaceae</taxon>
        <taxon>Rhodococcus</taxon>
    </lineage>
</organism>
<dbReference type="OrthoDB" id="5194885at2"/>
<evidence type="ECO:0000313" key="2">
    <source>
        <dbReference type="EMBL" id="SDI69890.1"/>
    </source>
</evidence>
<dbReference type="Proteomes" id="UP000183263">
    <property type="component" value="Unassembled WGS sequence"/>
</dbReference>
<gene>
    <name evidence="2" type="ORF">SAMN05444695_11030</name>
</gene>
<dbReference type="RefSeq" id="WP_072738647.1">
    <property type="nucleotide sequence ID" value="NZ_CP048813.1"/>
</dbReference>
<evidence type="ECO:0000259" key="1">
    <source>
        <dbReference type="Pfam" id="PF13399"/>
    </source>
</evidence>
<feature type="domain" description="LytR/CpsA/Psr regulator C-terminal" evidence="1">
    <location>
        <begin position="97"/>
        <end position="188"/>
    </location>
</feature>
<dbReference type="InterPro" id="IPR027381">
    <property type="entry name" value="LytR/CpsA/Psr_C"/>
</dbReference>
<keyword evidence="3" id="KW-1185">Reference proteome</keyword>
<sequence>MVSLITEGSSTDDQGRPFRRRRAAPILAVFSVLALLGAVLWVTILTSDEETTEAVSCNPPPSEAVDASLSGDPAAALGTRVDRSVVTDVEPAALSATKVRVFNGNGEHGQAAQVAAQLNDYGFASAPDVQVGNDPIYTDQNLQCQGQLRFGQEGRAAASALWLIAPCAELIEDARPDDTVDLALGTYFRSIAPNADAEEVLRSLEDAPPGAEPAPLDPDLLAAARTARC</sequence>
<reference evidence="2 3" key="1">
    <citation type="submission" date="2016-10" db="EMBL/GenBank/DDBJ databases">
        <authorList>
            <person name="de Groot N.N."/>
        </authorList>
    </citation>
    <scope>NUCLEOTIDE SEQUENCE [LARGE SCALE GENOMIC DNA]</scope>
    <source>
        <strain evidence="2 3">DSM 44892</strain>
    </source>
</reference>
<dbReference type="AlphaFoldDB" id="A0A1G8MRH5"/>
<evidence type="ECO:0000313" key="3">
    <source>
        <dbReference type="Proteomes" id="UP000183263"/>
    </source>
</evidence>
<proteinExistence type="predicted"/>
<dbReference type="NCBIfam" id="NF035953">
    <property type="entry name" value="integrity_Cei"/>
    <property type="match status" value="1"/>
</dbReference>
<dbReference type="Gene3D" id="3.30.70.2390">
    <property type="match status" value="1"/>
</dbReference>
<dbReference type="EMBL" id="FNDN01000010">
    <property type="protein sequence ID" value="SDI69890.1"/>
    <property type="molecule type" value="Genomic_DNA"/>
</dbReference>
<name>A0A1G8MRH5_9NOCA</name>
<dbReference type="Pfam" id="PF13399">
    <property type="entry name" value="LytR_C"/>
    <property type="match status" value="1"/>
</dbReference>
<protein>
    <submittedName>
        <fullName evidence="2">LytR cell envelope-related transcriptional attenuator</fullName>
    </submittedName>
</protein>